<evidence type="ECO:0000256" key="6">
    <source>
        <dbReference type="SAM" id="MobiDB-lite"/>
    </source>
</evidence>
<evidence type="ECO:0000256" key="3">
    <source>
        <dbReference type="ARBA" id="ARBA00022737"/>
    </source>
</evidence>
<keyword evidence="3" id="KW-0677">Repeat</keyword>
<dbReference type="SUPFAM" id="SSF63748">
    <property type="entry name" value="Tudor/PWWP/MBT"/>
    <property type="match status" value="3"/>
</dbReference>
<dbReference type="SMART" id="SM00454">
    <property type="entry name" value="SAM"/>
    <property type="match status" value="1"/>
</dbReference>
<dbReference type="Pfam" id="PF02820">
    <property type="entry name" value="MBT"/>
    <property type="match status" value="2"/>
</dbReference>
<feature type="compositionally biased region" description="Polar residues" evidence="6">
    <location>
        <begin position="724"/>
        <end position="743"/>
    </location>
</feature>
<keyword evidence="9" id="KW-1185">Reference proteome</keyword>
<evidence type="ECO:0000256" key="5">
    <source>
        <dbReference type="PROSITE-ProRule" id="PRU00459"/>
    </source>
</evidence>
<dbReference type="AlphaFoldDB" id="A0A0N4UUV0"/>
<sequence>MAVAPNNDQAFSWNHYMEQDGSLPAHDQSLFPQLRCSERRLSELILRPGRKIVVRIGDRLEHAKIEVVFESKLFVTLNTGLQCIELDAVMPDNILRINGNRRNIENDVNVMTESSLTEELTAFDLELAHLTMAESVKVGQYFELQDRIYPCKVYIAQVFENRGGLLLIGRNGAKPDLDRPVRVFVTDERCHAIGWLESGAQTKLFFADGAESVLEVARRNPVTHWVFEHFRVREHKFQENMSLEVLQASNGGAFFAGHVTEIINSHYFTVKIAESLSGMEKTITCSKSHPQIFPSGWCQRHGLRLTPPSVYYADSHLDYTGEEEFSMLVYEAKLHLRGKAPESLFDPPKTLYKPERLRNIEVLDIRTKNEMYPAKILRWMKHIVWISYSHYSNATPPGVLSTRCGLIFPCGFAEQHGIRLCRPCSYNRLTSIPPNTDRFGLKKTCTSHRTPIFIKREKRFIPAVYLDNDLMLPVIYLRRSCFCGPFLDPLRIKTLPDKYLPGPLPSVIRLILSDIINAAYRPEDLSKLLSCSKDTSAPIIFAKSRVHGKPYRFRVECCEKVSEFCGWVRNICILLDACPEFFNINRGPCQSFCNNLRENLFMRSEKHAWTASYQNISTPVRKTRLDGNNPPVRATKKKKKIEKPPQGREIRRPVTRAVLRKTICSPKGDESRSMSQSPMKKGKAFSTESVKLPPHTLESSPSTSKIVDIPAQLLSVDEAPKTLAKSSTSPKLALKRQSSSTFLKGQEHPKRLKKSPQPSLGITGSSDEKLMRRRRKQLTSEVVAQSPIFPTPITIPGPRLLEPSPVPFAAQDFSIVTRRIEGSETIRMPPILSNPLKWNCAQLSDWLKQTDLRCYAELLEKDEVDGEAFMLLSLDQCINTLKIKLGPAMKLESLGKESRSRFLLHSVVKPLEGPTAAAQLRRTCILVQPIFSKAPCVLVPV</sequence>
<dbReference type="CDD" id="cd20095">
    <property type="entry name" value="MBT_SFMBT_rpt3"/>
    <property type="match status" value="1"/>
</dbReference>
<name>A0A0N4UUV0_ENTVE</name>
<evidence type="ECO:0000313" key="9">
    <source>
        <dbReference type="Proteomes" id="UP000274131"/>
    </source>
</evidence>
<evidence type="ECO:0000313" key="10">
    <source>
        <dbReference type="WBParaSite" id="EVEC_0000118601-mRNA-1"/>
    </source>
</evidence>
<dbReference type="Pfam" id="PF00536">
    <property type="entry name" value="SAM_1"/>
    <property type="match status" value="1"/>
</dbReference>
<gene>
    <name evidence="8" type="ORF">EVEC_LOCUS894</name>
</gene>
<dbReference type="InterPro" id="IPR050548">
    <property type="entry name" value="PcG_chromatin_remod_factors"/>
</dbReference>
<dbReference type="PANTHER" id="PTHR12247">
    <property type="entry name" value="POLYCOMB GROUP PROTEIN"/>
    <property type="match status" value="1"/>
</dbReference>
<dbReference type="SUPFAM" id="SSF47769">
    <property type="entry name" value="SAM/Pointed domain"/>
    <property type="match status" value="1"/>
</dbReference>
<reference evidence="8 9" key="2">
    <citation type="submission" date="2018-10" db="EMBL/GenBank/DDBJ databases">
        <authorList>
            <consortium name="Pathogen Informatics"/>
        </authorList>
    </citation>
    <scope>NUCLEOTIDE SEQUENCE [LARGE SCALE GENOMIC DNA]</scope>
</reference>
<dbReference type="OrthoDB" id="5871951at2759"/>
<evidence type="ECO:0000313" key="8">
    <source>
        <dbReference type="EMBL" id="VDD85751.1"/>
    </source>
</evidence>
<feature type="region of interest" description="Disordered" evidence="6">
    <location>
        <begin position="721"/>
        <end position="777"/>
    </location>
</feature>
<protein>
    <submittedName>
        <fullName evidence="10">SAM domain-containing protein</fullName>
    </submittedName>
</protein>
<dbReference type="WBParaSite" id="EVEC_0000118601-mRNA-1">
    <property type="protein sequence ID" value="EVEC_0000118601-mRNA-1"/>
    <property type="gene ID" value="EVEC_0000118601"/>
</dbReference>
<dbReference type="Proteomes" id="UP000274131">
    <property type="component" value="Unassembled WGS sequence"/>
</dbReference>
<feature type="region of interest" description="Disordered" evidence="6">
    <location>
        <begin position="621"/>
        <end position="704"/>
    </location>
</feature>
<dbReference type="InterPro" id="IPR021987">
    <property type="entry name" value="SLED"/>
</dbReference>
<dbReference type="InterPro" id="IPR038348">
    <property type="entry name" value="SLED_sf"/>
</dbReference>
<dbReference type="CDD" id="cd20088">
    <property type="entry name" value="MBT"/>
    <property type="match status" value="1"/>
</dbReference>
<dbReference type="Gene3D" id="3.90.1150.190">
    <property type="entry name" value="SLED domain"/>
    <property type="match status" value="1"/>
</dbReference>
<keyword evidence="2" id="KW-0678">Repressor</keyword>
<dbReference type="InterPro" id="IPR013761">
    <property type="entry name" value="SAM/pointed_sf"/>
</dbReference>
<feature type="domain" description="SAM" evidence="7">
    <location>
        <begin position="835"/>
        <end position="901"/>
    </location>
</feature>
<reference evidence="10" key="1">
    <citation type="submission" date="2017-02" db="UniProtKB">
        <authorList>
            <consortium name="WormBaseParasite"/>
        </authorList>
    </citation>
    <scope>IDENTIFICATION</scope>
</reference>
<dbReference type="Gene3D" id="2.30.30.140">
    <property type="match status" value="2"/>
</dbReference>
<proteinExistence type="predicted"/>
<feature type="compositionally biased region" description="Basic and acidic residues" evidence="6">
    <location>
        <begin position="642"/>
        <end position="652"/>
    </location>
</feature>
<evidence type="ECO:0000256" key="1">
    <source>
        <dbReference type="ARBA" id="ARBA00004123"/>
    </source>
</evidence>
<organism evidence="10">
    <name type="scientific">Enterobius vermicularis</name>
    <name type="common">Human pinworm</name>
    <dbReference type="NCBI Taxonomy" id="51028"/>
    <lineage>
        <taxon>Eukaryota</taxon>
        <taxon>Metazoa</taxon>
        <taxon>Ecdysozoa</taxon>
        <taxon>Nematoda</taxon>
        <taxon>Chromadorea</taxon>
        <taxon>Rhabditida</taxon>
        <taxon>Spirurina</taxon>
        <taxon>Oxyuridomorpha</taxon>
        <taxon>Oxyuroidea</taxon>
        <taxon>Oxyuridae</taxon>
        <taxon>Enterobius</taxon>
    </lineage>
</organism>
<feature type="compositionally biased region" description="Polar residues" evidence="6">
    <location>
        <begin position="756"/>
        <end position="765"/>
    </location>
</feature>
<dbReference type="GO" id="GO:0005634">
    <property type="term" value="C:nucleus"/>
    <property type="evidence" value="ECO:0007669"/>
    <property type="project" value="UniProtKB-SubCell"/>
</dbReference>
<dbReference type="Gene3D" id="1.10.150.50">
    <property type="entry name" value="Transcription Factor, Ets-1"/>
    <property type="match status" value="1"/>
</dbReference>
<evidence type="ECO:0000256" key="2">
    <source>
        <dbReference type="ARBA" id="ARBA00022491"/>
    </source>
</evidence>
<dbReference type="GO" id="GO:0003682">
    <property type="term" value="F:chromatin binding"/>
    <property type="evidence" value="ECO:0007669"/>
    <property type="project" value="TreeGrafter"/>
</dbReference>
<evidence type="ECO:0000259" key="7">
    <source>
        <dbReference type="SMART" id="SM00454"/>
    </source>
</evidence>
<dbReference type="SMART" id="SM00561">
    <property type="entry name" value="MBT"/>
    <property type="match status" value="1"/>
</dbReference>
<dbReference type="EMBL" id="UXUI01007147">
    <property type="protein sequence ID" value="VDD85751.1"/>
    <property type="molecule type" value="Genomic_DNA"/>
</dbReference>
<accession>A0A0N4UUV0</accession>
<dbReference type="InterPro" id="IPR001660">
    <property type="entry name" value="SAM"/>
</dbReference>
<dbReference type="Pfam" id="PF12140">
    <property type="entry name" value="SLED"/>
    <property type="match status" value="1"/>
</dbReference>
<feature type="repeat" description="MBT" evidence="5">
    <location>
        <begin position="193"/>
        <end position="308"/>
    </location>
</feature>
<dbReference type="STRING" id="51028.A0A0N4UUV0"/>
<dbReference type="InterPro" id="IPR004092">
    <property type="entry name" value="Mbt"/>
</dbReference>
<keyword evidence="4" id="KW-0539">Nucleus</keyword>
<dbReference type="GO" id="GO:0045892">
    <property type="term" value="P:negative regulation of DNA-templated transcription"/>
    <property type="evidence" value="ECO:0007669"/>
    <property type="project" value="TreeGrafter"/>
</dbReference>
<evidence type="ECO:0000256" key="4">
    <source>
        <dbReference type="ARBA" id="ARBA00023242"/>
    </source>
</evidence>
<dbReference type="GO" id="GO:0042393">
    <property type="term" value="F:histone binding"/>
    <property type="evidence" value="ECO:0007669"/>
    <property type="project" value="TreeGrafter"/>
</dbReference>
<comment type="subcellular location">
    <subcellularLocation>
        <location evidence="1">Nucleus</location>
    </subcellularLocation>
</comment>
<dbReference type="PROSITE" id="PS51079">
    <property type="entry name" value="MBT"/>
    <property type="match status" value="1"/>
</dbReference>